<evidence type="ECO:0000256" key="4">
    <source>
        <dbReference type="ARBA" id="ARBA00022643"/>
    </source>
</evidence>
<keyword evidence="5" id="KW-0560">Oxidoreductase</keyword>
<evidence type="ECO:0000256" key="5">
    <source>
        <dbReference type="ARBA" id="ARBA00023002"/>
    </source>
</evidence>
<evidence type="ECO:0000313" key="8">
    <source>
        <dbReference type="Proteomes" id="UP000029462"/>
    </source>
</evidence>
<keyword evidence="4" id="KW-0288">FMN</keyword>
<gene>
    <name evidence="7" type="ORF">EV102420_31_00190</name>
</gene>
<evidence type="ECO:0000259" key="6">
    <source>
        <dbReference type="Pfam" id="PF00881"/>
    </source>
</evidence>
<dbReference type="Pfam" id="PF00881">
    <property type="entry name" value="Nitroreductase"/>
    <property type="match status" value="1"/>
</dbReference>
<proteinExistence type="inferred from homology"/>
<dbReference type="Proteomes" id="UP000029462">
    <property type="component" value="Unassembled WGS sequence"/>
</dbReference>
<reference evidence="7 8" key="1">
    <citation type="submission" date="2014-09" db="EMBL/GenBank/DDBJ databases">
        <title>Whole genome shotgun sequence of Escherichia vulneris NBRC 102420.</title>
        <authorList>
            <person name="Yoshida Y."/>
            <person name="Hosoyama A."/>
            <person name="Tsuchikane K."/>
            <person name="Ohji S."/>
            <person name="Ichikawa N."/>
            <person name="Kimura A."/>
            <person name="Yamazoe A."/>
            <person name="Ezaki T."/>
            <person name="Fujita N."/>
        </authorList>
    </citation>
    <scope>NUCLEOTIDE SEQUENCE [LARGE SCALE GENOMIC DNA]</scope>
    <source>
        <strain evidence="7 8">NBRC 102420</strain>
    </source>
</reference>
<dbReference type="AlphaFoldDB" id="A0A090VY69"/>
<comment type="cofactor">
    <cofactor evidence="1">
        <name>FMN</name>
        <dbReference type="ChEBI" id="CHEBI:58210"/>
    </cofactor>
</comment>
<dbReference type="SUPFAM" id="SSF55469">
    <property type="entry name" value="FMN-dependent nitroreductase-like"/>
    <property type="match status" value="1"/>
</dbReference>
<comment type="caution">
    <text evidence="7">The sequence shown here is derived from an EMBL/GenBank/DDBJ whole genome shotgun (WGS) entry which is preliminary data.</text>
</comment>
<dbReference type="PANTHER" id="PTHR43673:SF2">
    <property type="entry name" value="NITROREDUCTASE"/>
    <property type="match status" value="1"/>
</dbReference>
<sequence length="226" mass="25155">MSTQEPTFGEVVKNRYSARAFLPSPIPSDILKDILLEAQCAPSNCNTQPWSLHIVAGDKLRELSHALTEDLRAGNYSLDFTFDKEAYPEPFRQRASEQGRSYYQALGVARGDNLSRSEVVERNVRFFGAPHVALLFIPAVGDNVRVASDAGMYAQTFLLSLAARGYAGVPQAVLSYFAQTVRRILNVPEGFRLLYGISFGIPDKTHPSLSYREGRVSLDESVVWHQ</sequence>
<dbReference type="STRING" id="1115515.EV102420_31_00190"/>
<keyword evidence="3" id="KW-0285">Flavoprotein</keyword>
<dbReference type="GO" id="GO:0016491">
    <property type="term" value="F:oxidoreductase activity"/>
    <property type="evidence" value="ECO:0007669"/>
    <property type="project" value="UniProtKB-KW"/>
</dbReference>
<dbReference type="PANTHER" id="PTHR43673">
    <property type="entry name" value="NAD(P)H NITROREDUCTASE YDGI-RELATED"/>
    <property type="match status" value="1"/>
</dbReference>
<dbReference type="Gene3D" id="3.40.109.10">
    <property type="entry name" value="NADH Oxidase"/>
    <property type="match status" value="1"/>
</dbReference>
<dbReference type="OrthoDB" id="9784375at2"/>
<dbReference type="eggNOG" id="COG0778">
    <property type="taxonomic scope" value="Bacteria"/>
</dbReference>
<evidence type="ECO:0000313" key="7">
    <source>
        <dbReference type="EMBL" id="GAL60192.1"/>
    </source>
</evidence>
<keyword evidence="8" id="KW-1185">Reference proteome</keyword>
<dbReference type="InterPro" id="IPR029479">
    <property type="entry name" value="Nitroreductase"/>
</dbReference>
<evidence type="ECO:0000256" key="3">
    <source>
        <dbReference type="ARBA" id="ARBA00022630"/>
    </source>
</evidence>
<evidence type="ECO:0000256" key="2">
    <source>
        <dbReference type="ARBA" id="ARBA00007118"/>
    </source>
</evidence>
<dbReference type="RefSeq" id="WP_042395256.1">
    <property type="nucleotide sequence ID" value="NZ_BBMZ01000031.1"/>
</dbReference>
<comment type="similarity">
    <text evidence="2">Belongs to the nitroreductase family.</text>
</comment>
<dbReference type="EMBL" id="BBMZ01000031">
    <property type="protein sequence ID" value="GAL60192.1"/>
    <property type="molecule type" value="Genomic_DNA"/>
</dbReference>
<dbReference type="CDD" id="cd02136">
    <property type="entry name" value="PnbA_NfnB-like"/>
    <property type="match status" value="1"/>
</dbReference>
<dbReference type="InterPro" id="IPR000415">
    <property type="entry name" value="Nitroreductase-like"/>
</dbReference>
<evidence type="ECO:0000256" key="1">
    <source>
        <dbReference type="ARBA" id="ARBA00001917"/>
    </source>
</evidence>
<organism evidence="7 8">
    <name type="scientific">Pseudescherichia vulneris NBRC 102420</name>
    <dbReference type="NCBI Taxonomy" id="1115515"/>
    <lineage>
        <taxon>Bacteria</taxon>
        <taxon>Pseudomonadati</taxon>
        <taxon>Pseudomonadota</taxon>
        <taxon>Gammaproteobacteria</taxon>
        <taxon>Enterobacterales</taxon>
        <taxon>Enterobacteriaceae</taxon>
        <taxon>Pseudescherichia</taxon>
    </lineage>
</organism>
<protein>
    <submittedName>
        <fullName evidence="7">Putative nitroreductase</fullName>
    </submittedName>
</protein>
<accession>A0A090VY69</accession>
<name>A0A090VY69_PSEVU</name>
<feature type="domain" description="Nitroreductase" evidence="6">
    <location>
        <begin position="12"/>
        <end position="200"/>
    </location>
</feature>